<dbReference type="Proteomes" id="UP001300496">
    <property type="component" value="Unassembled WGS sequence"/>
</dbReference>
<proteinExistence type="predicted"/>
<accession>A0ABT2PCW4</accession>
<sequence>MVEDFSVPIYPGLAPLGEINRGGEKPAHVVIEGENYDALETLHLRRPAVQHRRE</sequence>
<protein>
    <submittedName>
        <fullName evidence="1">Uncharacterized protein</fullName>
    </submittedName>
</protein>
<organism evidence="1 2">
    <name type="scientific">Microbacterium memoriense</name>
    <dbReference type="NCBI Taxonomy" id="2978350"/>
    <lineage>
        <taxon>Bacteria</taxon>
        <taxon>Bacillati</taxon>
        <taxon>Actinomycetota</taxon>
        <taxon>Actinomycetes</taxon>
        <taxon>Micrococcales</taxon>
        <taxon>Microbacteriaceae</taxon>
        <taxon>Microbacterium</taxon>
    </lineage>
</organism>
<name>A0ABT2PCW4_9MICO</name>
<evidence type="ECO:0000313" key="2">
    <source>
        <dbReference type="Proteomes" id="UP001300496"/>
    </source>
</evidence>
<dbReference type="EMBL" id="JAODOR010000009">
    <property type="protein sequence ID" value="MCT9002351.1"/>
    <property type="molecule type" value="Genomic_DNA"/>
</dbReference>
<comment type="caution">
    <text evidence="1">The sequence shown here is derived from an EMBL/GenBank/DDBJ whole genome shotgun (WGS) entry which is preliminary data.</text>
</comment>
<dbReference type="RefSeq" id="WP_261606886.1">
    <property type="nucleotide sequence ID" value="NZ_JAODOR010000009.1"/>
</dbReference>
<evidence type="ECO:0000313" key="1">
    <source>
        <dbReference type="EMBL" id="MCT9002351.1"/>
    </source>
</evidence>
<keyword evidence="2" id="KW-1185">Reference proteome</keyword>
<gene>
    <name evidence="1" type="ORF">N4R40_08230</name>
</gene>
<reference evidence="1 2" key="1">
    <citation type="journal article" date="2024" name="Int. J. Syst. Evol. Microbiol.">
        <title>Microbacterium memoriense sp. nov., a member of the Actinomycetota from marine beach sediment of the north coast of Portugal.</title>
        <authorList>
            <person name="Santos J.D.N.D."/>
            <person name="Klimek D."/>
            <person name="Calusinska M."/>
            <person name="Lobo-da-Cunha A."/>
            <person name="Catita J."/>
            <person name="Goncalves H."/>
            <person name="Gonzalez I."/>
            <person name="Lage O.M."/>
        </authorList>
    </citation>
    <scope>NUCLEOTIDE SEQUENCE [LARGE SCALE GENOMIC DNA]</scope>
    <source>
        <strain evidence="1 2">PMIC_1C1B</strain>
    </source>
</reference>